<dbReference type="Proteomes" id="UP000587527">
    <property type="component" value="Unassembled WGS sequence"/>
</dbReference>
<evidence type="ECO:0000256" key="2">
    <source>
        <dbReference type="ARBA" id="ARBA00022527"/>
    </source>
</evidence>
<evidence type="ECO:0000256" key="7">
    <source>
        <dbReference type="SAM" id="MobiDB-lite"/>
    </source>
</evidence>
<dbReference type="SMART" id="SM00220">
    <property type="entry name" value="S_TKc"/>
    <property type="match status" value="1"/>
</dbReference>
<evidence type="ECO:0000256" key="5">
    <source>
        <dbReference type="ARBA" id="ARBA00022777"/>
    </source>
</evidence>
<dbReference type="CDD" id="cd14014">
    <property type="entry name" value="STKc_PknB_like"/>
    <property type="match status" value="1"/>
</dbReference>
<dbReference type="InterPro" id="IPR000719">
    <property type="entry name" value="Prot_kinase_dom"/>
</dbReference>
<keyword evidence="2 9" id="KW-0723">Serine/threonine-protein kinase</keyword>
<dbReference type="PANTHER" id="PTHR43289:SF6">
    <property type="entry name" value="SERINE_THREONINE-PROTEIN KINASE NEKL-3"/>
    <property type="match status" value="1"/>
</dbReference>
<dbReference type="PROSITE" id="PS00108">
    <property type="entry name" value="PROTEIN_KINASE_ST"/>
    <property type="match status" value="1"/>
</dbReference>
<dbReference type="EC" id="2.7.11.1" evidence="1"/>
<dbReference type="GO" id="GO:0005524">
    <property type="term" value="F:ATP binding"/>
    <property type="evidence" value="ECO:0007669"/>
    <property type="project" value="UniProtKB-KW"/>
</dbReference>
<feature type="region of interest" description="Disordered" evidence="7">
    <location>
        <begin position="278"/>
        <end position="297"/>
    </location>
</feature>
<evidence type="ECO:0000313" key="9">
    <source>
        <dbReference type="EMBL" id="MBB5871221.1"/>
    </source>
</evidence>
<protein>
    <recommendedName>
        <fullName evidence="1">non-specific serine/threonine protein kinase</fullName>
        <ecNumber evidence="1">2.7.11.1</ecNumber>
    </recommendedName>
</protein>
<name>A0A841BWY6_9ACTN</name>
<dbReference type="InterPro" id="IPR008271">
    <property type="entry name" value="Ser/Thr_kinase_AS"/>
</dbReference>
<gene>
    <name evidence="9" type="ORF">F4553_004600</name>
</gene>
<dbReference type="InterPro" id="IPR011009">
    <property type="entry name" value="Kinase-like_dom_sf"/>
</dbReference>
<proteinExistence type="predicted"/>
<dbReference type="Pfam" id="PF00069">
    <property type="entry name" value="Pkinase"/>
    <property type="match status" value="1"/>
</dbReference>
<dbReference type="PROSITE" id="PS50011">
    <property type="entry name" value="PROTEIN_KINASE_DOM"/>
    <property type="match status" value="1"/>
</dbReference>
<keyword evidence="4" id="KW-0547">Nucleotide-binding</keyword>
<keyword evidence="5 9" id="KW-0418">Kinase</keyword>
<evidence type="ECO:0000313" key="10">
    <source>
        <dbReference type="Proteomes" id="UP000587527"/>
    </source>
</evidence>
<feature type="domain" description="Protein kinase" evidence="8">
    <location>
        <begin position="16"/>
        <end position="271"/>
    </location>
</feature>
<keyword evidence="3" id="KW-0808">Transferase</keyword>
<comment type="caution">
    <text evidence="9">The sequence shown here is derived from an EMBL/GenBank/DDBJ whole genome shotgun (WGS) entry which is preliminary data.</text>
</comment>
<evidence type="ECO:0000256" key="1">
    <source>
        <dbReference type="ARBA" id="ARBA00012513"/>
    </source>
</evidence>
<keyword evidence="6" id="KW-0067">ATP-binding</keyword>
<dbReference type="EMBL" id="JACHMN010000002">
    <property type="protein sequence ID" value="MBB5871221.1"/>
    <property type="molecule type" value="Genomic_DNA"/>
</dbReference>
<dbReference type="Gene3D" id="1.10.510.10">
    <property type="entry name" value="Transferase(Phosphotransferase) domain 1"/>
    <property type="match status" value="1"/>
</dbReference>
<evidence type="ECO:0000256" key="3">
    <source>
        <dbReference type="ARBA" id="ARBA00022679"/>
    </source>
</evidence>
<evidence type="ECO:0000259" key="8">
    <source>
        <dbReference type="PROSITE" id="PS50011"/>
    </source>
</evidence>
<keyword evidence="10" id="KW-1185">Reference proteome</keyword>
<dbReference type="SUPFAM" id="SSF56112">
    <property type="entry name" value="Protein kinase-like (PK-like)"/>
    <property type="match status" value="1"/>
</dbReference>
<reference evidence="9 10" key="1">
    <citation type="submission" date="2020-08" db="EMBL/GenBank/DDBJ databases">
        <title>Sequencing the genomes of 1000 actinobacteria strains.</title>
        <authorList>
            <person name="Klenk H.-P."/>
        </authorList>
    </citation>
    <scope>NUCLEOTIDE SEQUENCE [LARGE SCALE GENOMIC DNA]</scope>
    <source>
        <strain evidence="9 10">DSM 45362</strain>
    </source>
</reference>
<dbReference type="Gene3D" id="3.30.200.20">
    <property type="entry name" value="Phosphorylase Kinase, domain 1"/>
    <property type="match status" value="1"/>
</dbReference>
<organism evidence="9 10">
    <name type="scientific">Allocatelliglobosispora scoriae</name>
    <dbReference type="NCBI Taxonomy" id="643052"/>
    <lineage>
        <taxon>Bacteria</taxon>
        <taxon>Bacillati</taxon>
        <taxon>Actinomycetota</taxon>
        <taxon>Actinomycetes</taxon>
        <taxon>Micromonosporales</taxon>
        <taxon>Micromonosporaceae</taxon>
        <taxon>Allocatelliglobosispora</taxon>
    </lineage>
</organism>
<evidence type="ECO:0000256" key="6">
    <source>
        <dbReference type="ARBA" id="ARBA00022840"/>
    </source>
</evidence>
<dbReference type="AlphaFoldDB" id="A0A841BWY6"/>
<evidence type="ECO:0000256" key="4">
    <source>
        <dbReference type="ARBA" id="ARBA00022741"/>
    </source>
</evidence>
<dbReference type="GO" id="GO:0004674">
    <property type="term" value="F:protein serine/threonine kinase activity"/>
    <property type="evidence" value="ECO:0007669"/>
    <property type="project" value="UniProtKB-KW"/>
</dbReference>
<accession>A0A841BWY6</accession>
<dbReference type="PANTHER" id="PTHR43289">
    <property type="entry name" value="MITOGEN-ACTIVATED PROTEIN KINASE KINASE KINASE 20-RELATED"/>
    <property type="match status" value="1"/>
</dbReference>
<sequence>MNNPQSADLPPTIAGLGELKLHSHGGYATIYRATQGRVGREVAVKIENRTIEDELEQRRFIREAHAAGRMSSHRHVVDLFDAGVTDDNRPFLVMELCAESYADRMKVGVLDQVEVRELGVKIAGALADAHKLGVLHRDVKPANILISVFGEPALADFGLSILVEMRDPTVNLEILTPAYAPPEMFDRAEPAPAADVYSLCATLYALLRGAPPRWRDDHYLGLSALLELFTEAIPDLAGVSPQLTELLRQGMSNDPLDRPTAAELAGRLAALELTSEIPGQRGAPSLDRRSDAADEVTAPAPRRWSLARLFGLDD</sequence>
<dbReference type="RefSeq" id="WP_376776243.1">
    <property type="nucleotide sequence ID" value="NZ_JACHMN010000002.1"/>
</dbReference>